<accession>A0ACB9NSY7</accession>
<dbReference type="EMBL" id="CM042886">
    <property type="protein sequence ID" value="KAI4338689.1"/>
    <property type="molecule type" value="Genomic_DNA"/>
</dbReference>
<organism evidence="1 2">
    <name type="scientific">Melastoma candidum</name>
    <dbReference type="NCBI Taxonomy" id="119954"/>
    <lineage>
        <taxon>Eukaryota</taxon>
        <taxon>Viridiplantae</taxon>
        <taxon>Streptophyta</taxon>
        <taxon>Embryophyta</taxon>
        <taxon>Tracheophyta</taxon>
        <taxon>Spermatophyta</taxon>
        <taxon>Magnoliopsida</taxon>
        <taxon>eudicotyledons</taxon>
        <taxon>Gunneridae</taxon>
        <taxon>Pentapetalae</taxon>
        <taxon>rosids</taxon>
        <taxon>malvids</taxon>
        <taxon>Myrtales</taxon>
        <taxon>Melastomataceae</taxon>
        <taxon>Melastomatoideae</taxon>
        <taxon>Melastomateae</taxon>
        <taxon>Melastoma</taxon>
    </lineage>
</organism>
<protein>
    <submittedName>
        <fullName evidence="1">Uncharacterized protein</fullName>
    </submittedName>
</protein>
<dbReference type="Proteomes" id="UP001057402">
    <property type="component" value="Chromosome 7"/>
</dbReference>
<gene>
    <name evidence="1" type="ORF">MLD38_023715</name>
</gene>
<evidence type="ECO:0000313" key="1">
    <source>
        <dbReference type="EMBL" id="KAI4338689.1"/>
    </source>
</evidence>
<sequence length="391" mass="42589">MPPTDYQGSFLGRISIRRNQVASMDSEDLEDLDIFQRNISDRFTDLLPDSSSDSPFLSVAWLCKLLDVYLCCEAEFKAVLITGHDPSSLSKPPLDRLLPDLLDRCLKSLDICNAVIHGIDTLHHATSFASIAAESLSRRPLSDGHVRRARKALIALLAVLAAEEKEPSSAGAHRTTERNWSFGRRGGGSGSRAASGGAVVLPRPWGVGKNWSAAKQVQAMSANLVAPRGAESGGIAIPVHVMSAVVVFVMWTLVAAIPCQERSGLATSLQLPKQVVWAQGMTGLVEKIGEEWKRKEKKGGAGLMEELQKLEKVGQSLVEFAEGYKYPGEEEKVEEAGKQAEEMGEICRRMEEGLVPLQQQIREVFHRIVRSRAGMLEASDHAAKVSAPPSM</sequence>
<name>A0ACB9NSY7_9MYRT</name>
<comment type="caution">
    <text evidence="1">The sequence shown here is derived from an EMBL/GenBank/DDBJ whole genome shotgun (WGS) entry which is preliminary data.</text>
</comment>
<proteinExistence type="predicted"/>
<evidence type="ECO:0000313" key="2">
    <source>
        <dbReference type="Proteomes" id="UP001057402"/>
    </source>
</evidence>
<keyword evidence="2" id="KW-1185">Reference proteome</keyword>
<reference evidence="2" key="1">
    <citation type="journal article" date="2023" name="Front. Plant Sci.">
        <title>Chromosomal-level genome assembly of Melastoma candidum provides insights into trichome evolution.</title>
        <authorList>
            <person name="Zhong Y."/>
            <person name="Wu W."/>
            <person name="Sun C."/>
            <person name="Zou P."/>
            <person name="Liu Y."/>
            <person name="Dai S."/>
            <person name="Zhou R."/>
        </authorList>
    </citation>
    <scope>NUCLEOTIDE SEQUENCE [LARGE SCALE GENOMIC DNA]</scope>
</reference>